<protein>
    <submittedName>
        <fullName evidence="2">Nucleotidyltransferase-like protein</fullName>
    </submittedName>
</protein>
<dbReference type="InterPro" id="IPR043519">
    <property type="entry name" value="NT_sf"/>
</dbReference>
<dbReference type="SUPFAM" id="SSF81301">
    <property type="entry name" value="Nucleotidyltransferase"/>
    <property type="match status" value="1"/>
</dbReference>
<gene>
    <name evidence="2" type="ORF">EDC24_2678</name>
</gene>
<dbReference type="EMBL" id="RKRF01000012">
    <property type="protein sequence ID" value="RPF50709.1"/>
    <property type="molecule type" value="Genomic_DNA"/>
</dbReference>
<reference evidence="2 3" key="1">
    <citation type="submission" date="2018-11" db="EMBL/GenBank/DDBJ databases">
        <title>Genomic Encyclopedia of Type Strains, Phase IV (KMG-IV): sequencing the most valuable type-strain genomes for metagenomic binning, comparative biology and taxonomic classification.</title>
        <authorList>
            <person name="Goeker M."/>
        </authorList>
    </citation>
    <scope>NUCLEOTIDE SEQUENCE [LARGE SCALE GENOMIC DNA]</scope>
    <source>
        <strain evidence="2 3">DSM 18090</strain>
    </source>
</reference>
<dbReference type="Pfam" id="PF01909">
    <property type="entry name" value="NTP_transf_2"/>
    <property type="match status" value="1"/>
</dbReference>
<keyword evidence="2" id="KW-0808">Transferase</keyword>
<evidence type="ECO:0000313" key="2">
    <source>
        <dbReference type="EMBL" id="RPF50709.1"/>
    </source>
</evidence>
<evidence type="ECO:0000259" key="1">
    <source>
        <dbReference type="Pfam" id="PF01909"/>
    </source>
</evidence>
<dbReference type="Proteomes" id="UP000276443">
    <property type="component" value="Unassembled WGS sequence"/>
</dbReference>
<accession>A0A3N5B0M3</accession>
<dbReference type="AlphaFoldDB" id="A0A3N5B0M3"/>
<dbReference type="Gene3D" id="3.30.460.10">
    <property type="entry name" value="Beta Polymerase, domain 2"/>
    <property type="match status" value="1"/>
</dbReference>
<dbReference type="CDD" id="cd05403">
    <property type="entry name" value="NT_KNTase_like"/>
    <property type="match status" value="1"/>
</dbReference>
<evidence type="ECO:0000313" key="3">
    <source>
        <dbReference type="Proteomes" id="UP000276443"/>
    </source>
</evidence>
<keyword evidence="3" id="KW-1185">Reference proteome</keyword>
<sequence length="233" mass="27042">MRLLPENASMKFVNEKFPTCDIALLAGSASRGEDTETSDLDIVIIEDSQRSYRESFILYGWKIEAFIHNYNSYLKQFEIDRSKARPILANMILYSKVLKDNGKLSDIRLMAKEFIENGPPPLSDEFIKASRYFIYDLLDDFVDSKNDEEALLTLNNISLQLSDFILRLNGQWSGRGKGLARALKEFDEKLYYQFFDVLNSYYKFGKKQPFIDFVYDIYKPLGGALFDGYKQNI</sequence>
<dbReference type="GO" id="GO:0016779">
    <property type="term" value="F:nucleotidyltransferase activity"/>
    <property type="evidence" value="ECO:0007669"/>
    <property type="project" value="InterPro"/>
</dbReference>
<comment type="caution">
    <text evidence="2">The sequence shown here is derived from an EMBL/GenBank/DDBJ whole genome shotgun (WGS) entry which is preliminary data.</text>
</comment>
<name>A0A3N5B0M3_9BACI</name>
<organism evidence="2 3">
    <name type="scientific">Aquisalibacillus elongatus</name>
    <dbReference type="NCBI Taxonomy" id="485577"/>
    <lineage>
        <taxon>Bacteria</taxon>
        <taxon>Bacillati</taxon>
        <taxon>Bacillota</taxon>
        <taxon>Bacilli</taxon>
        <taxon>Bacillales</taxon>
        <taxon>Bacillaceae</taxon>
        <taxon>Aquisalibacillus</taxon>
    </lineage>
</organism>
<dbReference type="RefSeq" id="WP_170158589.1">
    <property type="nucleotide sequence ID" value="NZ_RKRF01000012.1"/>
</dbReference>
<feature type="domain" description="Polymerase nucleotidyl transferase" evidence="1">
    <location>
        <begin position="12"/>
        <end position="64"/>
    </location>
</feature>
<proteinExistence type="predicted"/>
<dbReference type="InterPro" id="IPR002934">
    <property type="entry name" value="Polymerase_NTP_transf_dom"/>
</dbReference>